<comment type="caution">
    <text evidence="2">The sequence shown here is derived from an EMBL/GenBank/DDBJ whole genome shotgun (WGS) entry which is preliminary data.</text>
</comment>
<feature type="compositionally biased region" description="Basic residues" evidence="1">
    <location>
        <begin position="56"/>
        <end position="71"/>
    </location>
</feature>
<proteinExistence type="predicted"/>
<reference evidence="2 3" key="1">
    <citation type="submission" date="2019-03" db="EMBL/GenBank/DDBJ databases">
        <title>First draft genome of Liparis tanakae, snailfish: a comprehensive survey of snailfish specific genes.</title>
        <authorList>
            <person name="Kim W."/>
            <person name="Song I."/>
            <person name="Jeong J.-H."/>
            <person name="Kim D."/>
            <person name="Kim S."/>
            <person name="Ryu S."/>
            <person name="Song J.Y."/>
            <person name="Lee S.K."/>
        </authorList>
    </citation>
    <scope>NUCLEOTIDE SEQUENCE [LARGE SCALE GENOMIC DNA]</scope>
    <source>
        <tissue evidence="2">Muscle</tissue>
    </source>
</reference>
<feature type="compositionally biased region" description="Polar residues" evidence="1">
    <location>
        <begin position="1"/>
        <end position="12"/>
    </location>
</feature>
<accession>A0A4Z2GX23</accession>
<feature type="region of interest" description="Disordered" evidence="1">
    <location>
        <begin position="1"/>
        <end position="20"/>
    </location>
</feature>
<dbReference type="Proteomes" id="UP000314294">
    <property type="component" value="Unassembled WGS sequence"/>
</dbReference>
<dbReference type="EMBL" id="SRLO01000396">
    <property type="protein sequence ID" value="TNN57800.1"/>
    <property type="molecule type" value="Genomic_DNA"/>
</dbReference>
<gene>
    <name evidence="2" type="ORF">EYF80_031984</name>
</gene>
<sequence>MNPNSCSRTVSAASRRKERGAVTRYLKGANRGPHHGGHVVHQGRGVRHGGELRVSGSRRKRRRRRRRRVRGVARSPGGRPGRPMPGALLMCAQPGQL</sequence>
<feature type="region of interest" description="Disordered" evidence="1">
    <location>
        <begin position="27"/>
        <end position="87"/>
    </location>
</feature>
<organism evidence="2 3">
    <name type="scientific">Liparis tanakae</name>
    <name type="common">Tanaka's snailfish</name>
    <dbReference type="NCBI Taxonomy" id="230148"/>
    <lineage>
        <taxon>Eukaryota</taxon>
        <taxon>Metazoa</taxon>
        <taxon>Chordata</taxon>
        <taxon>Craniata</taxon>
        <taxon>Vertebrata</taxon>
        <taxon>Euteleostomi</taxon>
        <taxon>Actinopterygii</taxon>
        <taxon>Neopterygii</taxon>
        <taxon>Teleostei</taxon>
        <taxon>Neoteleostei</taxon>
        <taxon>Acanthomorphata</taxon>
        <taxon>Eupercaria</taxon>
        <taxon>Perciformes</taxon>
        <taxon>Cottioidei</taxon>
        <taxon>Cottales</taxon>
        <taxon>Liparidae</taxon>
        <taxon>Liparis</taxon>
    </lineage>
</organism>
<dbReference type="AlphaFoldDB" id="A0A4Z2GX23"/>
<keyword evidence="3" id="KW-1185">Reference proteome</keyword>
<evidence type="ECO:0000313" key="3">
    <source>
        <dbReference type="Proteomes" id="UP000314294"/>
    </source>
</evidence>
<protein>
    <submittedName>
        <fullName evidence="2">Uncharacterized protein</fullName>
    </submittedName>
</protein>
<evidence type="ECO:0000256" key="1">
    <source>
        <dbReference type="SAM" id="MobiDB-lite"/>
    </source>
</evidence>
<evidence type="ECO:0000313" key="2">
    <source>
        <dbReference type="EMBL" id="TNN57800.1"/>
    </source>
</evidence>
<name>A0A4Z2GX23_9TELE</name>